<keyword evidence="5" id="KW-0998">Cell outer membrane</keyword>
<proteinExistence type="inferred from homology"/>
<dbReference type="Pfam" id="PF14322">
    <property type="entry name" value="SusD-like_3"/>
    <property type="match status" value="1"/>
</dbReference>
<dbReference type="SUPFAM" id="SSF48452">
    <property type="entry name" value="TPR-like"/>
    <property type="match status" value="1"/>
</dbReference>
<dbReference type="Pfam" id="PF07980">
    <property type="entry name" value="SusD_RagB"/>
    <property type="match status" value="1"/>
</dbReference>
<dbReference type="InterPro" id="IPR011990">
    <property type="entry name" value="TPR-like_helical_dom_sf"/>
</dbReference>
<dbReference type="Gene3D" id="1.25.40.390">
    <property type="match status" value="1"/>
</dbReference>
<name>A0A7K1U4S8_9BACT</name>
<evidence type="ECO:0000256" key="3">
    <source>
        <dbReference type="ARBA" id="ARBA00022729"/>
    </source>
</evidence>
<feature type="domain" description="SusD-like N-terminal" evidence="7">
    <location>
        <begin position="128"/>
        <end position="253"/>
    </location>
</feature>
<evidence type="ECO:0000256" key="2">
    <source>
        <dbReference type="ARBA" id="ARBA00006275"/>
    </source>
</evidence>
<dbReference type="GO" id="GO:0009279">
    <property type="term" value="C:cell outer membrane"/>
    <property type="evidence" value="ECO:0007669"/>
    <property type="project" value="UniProtKB-SubCell"/>
</dbReference>
<dbReference type="RefSeq" id="WP_157306803.1">
    <property type="nucleotide sequence ID" value="NZ_WRXN01000005.1"/>
</dbReference>
<evidence type="ECO:0000313" key="9">
    <source>
        <dbReference type="Proteomes" id="UP000461730"/>
    </source>
</evidence>
<keyword evidence="9" id="KW-1185">Reference proteome</keyword>
<evidence type="ECO:0000256" key="1">
    <source>
        <dbReference type="ARBA" id="ARBA00004442"/>
    </source>
</evidence>
<evidence type="ECO:0000259" key="7">
    <source>
        <dbReference type="Pfam" id="PF14322"/>
    </source>
</evidence>
<reference evidence="8 9" key="1">
    <citation type="submission" date="2019-12" db="EMBL/GenBank/DDBJ databases">
        <title>Chitinophaga sp. strain ysch24 (GDMCC 1.1355), whole genome shotgun sequence.</title>
        <authorList>
            <person name="Zhang X."/>
        </authorList>
    </citation>
    <scope>NUCLEOTIDE SEQUENCE [LARGE SCALE GENOMIC DNA]</scope>
    <source>
        <strain evidence="9">ysch24</strain>
    </source>
</reference>
<feature type="domain" description="RagB/SusD" evidence="6">
    <location>
        <begin position="366"/>
        <end position="659"/>
    </location>
</feature>
<dbReference type="AlphaFoldDB" id="A0A7K1U4S8"/>
<dbReference type="Proteomes" id="UP000461730">
    <property type="component" value="Unassembled WGS sequence"/>
</dbReference>
<evidence type="ECO:0000313" key="8">
    <source>
        <dbReference type="EMBL" id="MVT09364.1"/>
    </source>
</evidence>
<organism evidence="8 9">
    <name type="scientific">Chitinophaga tropicalis</name>
    <dbReference type="NCBI Taxonomy" id="2683588"/>
    <lineage>
        <taxon>Bacteria</taxon>
        <taxon>Pseudomonadati</taxon>
        <taxon>Bacteroidota</taxon>
        <taxon>Chitinophagia</taxon>
        <taxon>Chitinophagales</taxon>
        <taxon>Chitinophagaceae</taxon>
        <taxon>Chitinophaga</taxon>
    </lineage>
</organism>
<comment type="similarity">
    <text evidence="2">Belongs to the SusD family.</text>
</comment>
<sequence length="659" mass="75560">MISITNNNKKRTRYSIAAILVLALAAGISSCKKYLDVVPDNVAVLENAFKLRVEAEKYLFTCYSYMPKNGDGWYNAALTSADEIWYPQTDQNHWHAAFRIAQGQQNVDAPLFDEWTGLRKGGTGNTRFDHQKMWVGIRNCNIFLENITDLNKVPDITPDERSTWIGEGMFLKAYYLFYMLRMYGPIPLVKENIPIDAPIESTFSKRMPVDSCVNYISSLLDSAAARLPERIQDENTQLGRATKPIALSVKARLWVMAASPLFNGNPDYANFTDKEGVHLFNPSVDAGKWVKARDAVKAAIESAEKNGFALYKYTNDVFNLNAATKIQLNIRNAMTQKWNVEHVWGNSQMYFANQALCMPPMERGSNTDRGTLQGVWAPPIKIAKMFYTKNGVPIDEDKTLNFNNYEQLRTATTDERYYIEPNFVTARLNFDREPRFYADLGFDGGVWYQKDGNSTGSDINTFYVKAKNTERAGFGHYINWSETGYFVKKLVSWESTTNSTSSPTWRSYPWPEMRMADLYLLYAEAVNEVDPASSVAIEYLDKVRERAGLSGVVTSWSQYSTNPTKYASQDGLRKIIHHERGIELVFEGQRFWDLRRWKEADEELNKDITGWNITGKTADSYYKERLIFSQNFVAPRDYFWPIGNYDTRRNLNLVENPGW</sequence>
<comment type="subcellular location">
    <subcellularLocation>
        <location evidence="1">Cell outer membrane</location>
    </subcellularLocation>
</comment>
<keyword evidence="4" id="KW-0472">Membrane</keyword>
<dbReference type="EMBL" id="WRXN01000005">
    <property type="protein sequence ID" value="MVT09364.1"/>
    <property type="molecule type" value="Genomic_DNA"/>
</dbReference>
<dbReference type="InterPro" id="IPR033985">
    <property type="entry name" value="SusD-like_N"/>
</dbReference>
<comment type="caution">
    <text evidence="8">The sequence shown here is derived from an EMBL/GenBank/DDBJ whole genome shotgun (WGS) entry which is preliminary data.</text>
</comment>
<protein>
    <submittedName>
        <fullName evidence="8">RagB/SusD family nutrient uptake outer membrane protein</fullName>
    </submittedName>
</protein>
<accession>A0A7K1U4S8</accession>
<keyword evidence="3" id="KW-0732">Signal</keyword>
<evidence type="ECO:0000256" key="5">
    <source>
        <dbReference type="ARBA" id="ARBA00023237"/>
    </source>
</evidence>
<gene>
    <name evidence="8" type="ORF">GO493_13925</name>
</gene>
<dbReference type="InterPro" id="IPR012944">
    <property type="entry name" value="SusD_RagB_dom"/>
</dbReference>
<evidence type="ECO:0000259" key="6">
    <source>
        <dbReference type="Pfam" id="PF07980"/>
    </source>
</evidence>
<evidence type="ECO:0000256" key="4">
    <source>
        <dbReference type="ARBA" id="ARBA00023136"/>
    </source>
</evidence>